<comment type="caution">
    <text evidence="1">The sequence shown here is derived from an EMBL/GenBank/DDBJ whole genome shotgun (WGS) entry which is preliminary data.</text>
</comment>
<evidence type="ECO:0000313" key="1">
    <source>
        <dbReference type="EMBL" id="MCZ4549898.1"/>
    </source>
</evidence>
<dbReference type="RefSeq" id="WP_301570419.1">
    <property type="nucleotide sequence ID" value="NZ_JAPWIE010000002.1"/>
</dbReference>
<dbReference type="EMBL" id="JAPWIE010000002">
    <property type="protein sequence ID" value="MCZ4549898.1"/>
    <property type="molecule type" value="Genomic_DNA"/>
</dbReference>
<reference evidence="1" key="1">
    <citation type="submission" date="2022-12" db="EMBL/GenBank/DDBJ databases">
        <authorList>
            <person name="Krivoruchko A.V."/>
            <person name="Elkin A."/>
        </authorList>
    </citation>
    <scope>NUCLEOTIDE SEQUENCE</scope>
    <source>
        <strain evidence="1">IEGM 1388</strain>
    </source>
</reference>
<accession>A0ABT4MSB6</accession>
<dbReference type="Proteomes" id="UP001067235">
    <property type="component" value="Unassembled WGS sequence"/>
</dbReference>
<evidence type="ECO:0000313" key="2">
    <source>
        <dbReference type="Proteomes" id="UP001067235"/>
    </source>
</evidence>
<name>A0ABT4MSB6_GORRU</name>
<gene>
    <name evidence="1" type="ORF">O4213_07880</name>
</gene>
<sequence length="90" mass="9672">MATLADLEARIAALEAAQADYRAVLAAINALGENQHEQSQRLGNVETGLVAVEQRLGSVSTTVSDTNARVRSLEDGQAEIRDLLIRALDR</sequence>
<protein>
    <submittedName>
        <fullName evidence="1">Uncharacterized protein</fullName>
    </submittedName>
</protein>
<dbReference type="Gene3D" id="1.20.5.340">
    <property type="match status" value="1"/>
</dbReference>
<proteinExistence type="predicted"/>
<organism evidence="1 2">
    <name type="scientific">Gordonia rubripertincta</name>
    <name type="common">Rhodococcus corallinus</name>
    <dbReference type="NCBI Taxonomy" id="36822"/>
    <lineage>
        <taxon>Bacteria</taxon>
        <taxon>Bacillati</taxon>
        <taxon>Actinomycetota</taxon>
        <taxon>Actinomycetes</taxon>
        <taxon>Mycobacteriales</taxon>
        <taxon>Gordoniaceae</taxon>
        <taxon>Gordonia</taxon>
    </lineage>
</organism>
<keyword evidence="2" id="KW-1185">Reference proteome</keyword>